<dbReference type="Gene3D" id="3.30.1360.120">
    <property type="entry name" value="Probable tRNA modification gtpase trme, domain 1"/>
    <property type="match status" value="1"/>
</dbReference>
<dbReference type="InterPro" id="IPR006994">
    <property type="entry name" value="TCF25/Rqc1"/>
</dbReference>
<evidence type="ECO:0000256" key="1">
    <source>
        <dbReference type="ARBA" id="ARBA00022946"/>
    </source>
</evidence>
<evidence type="ECO:0000313" key="4">
    <source>
        <dbReference type="WBParaSite" id="Gr19_v10_g2771.t2"/>
    </source>
</evidence>
<evidence type="ECO:0000313" key="3">
    <source>
        <dbReference type="Proteomes" id="UP000887572"/>
    </source>
</evidence>
<feature type="region of interest" description="Disordered" evidence="2">
    <location>
        <begin position="476"/>
        <end position="495"/>
    </location>
</feature>
<feature type="region of interest" description="Disordered" evidence="2">
    <location>
        <begin position="361"/>
        <end position="414"/>
    </location>
</feature>
<dbReference type="AlphaFoldDB" id="A0A914HPS4"/>
<keyword evidence="3" id="KW-1185">Reference proteome</keyword>
<dbReference type="PANTHER" id="PTHR22684">
    <property type="entry name" value="NULP1-RELATED"/>
    <property type="match status" value="1"/>
</dbReference>
<keyword evidence="1" id="KW-0809">Transit peptide</keyword>
<dbReference type="NCBIfam" id="TIGR03317">
    <property type="entry name" value="ygfZ_signature"/>
    <property type="match status" value="1"/>
</dbReference>
<name>A0A914HPS4_GLORO</name>
<dbReference type="PANTHER" id="PTHR22684:SF0">
    <property type="entry name" value="RIBOSOME QUALITY CONTROL COMPLEX SUBUNIT TCF25"/>
    <property type="match status" value="1"/>
</dbReference>
<dbReference type="Proteomes" id="UP000887572">
    <property type="component" value="Unplaced"/>
</dbReference>
<feature type="region of interest" description="Disordered" evidence="2">
    <location>
        <begin position="1"/>
        <end position="29"/>
    </location>
</feature>
<accession>A0A914HPS4</accession>
<dbReference type="SUPFAM" id="SSF103025">
    <property type="entry name" value="Folate-binding domain"/>
    <property type="match status" value="1"/>
</dbReference>
<feature type="compositionally biased region" description="Low complexity" evidence="2">
    <location>
        <begin position="949"/>
        <end position="958"/>
    </location>
</feature>
<protein>
    <submittedName>
        <fullName evidence="4">Aminomethyltransferase folate-binding domain-containing protein</fullName>
    </submittedName>
</protein>
<sequence>MKVKGDNAKRSPWGNERSSSRKGRGRKNAYTTANAIGLPKPFVGSRGGCQAVSAGANNQRHGVNLSTVFPDFFIYRLDGSDDETFVLETARERVGLLEKALRLYRLRKQIGIEPLLDKSVHFGIPAEAEEGAQKNSASVSTDWLADPRVPGFGFRSIRKTASEMQSDEKASASSAYLRHRLAWGLAEGEEMADQIPLNMNGDITGGVSFEKGCYIGQELVARTHFTGIVRRRLMPFQPIDRDVSRDGFLVDERGKRQGKIICSHAVSRCPSLRFHRRLRRCPSSQMVATSQLTKEFDDERTEFFDLEPARPTLLKRNSLCQTTIYKMEGNEPKSDVEPTEEEGEEDLGRKARVNKFAVAFLDMEDNGPRSSSTGSENEENSTNEKPQTQAKKGGKPKKRKRAKKRPKTGEDEQFLDEFVRELSISKPSSSASAGQQQLLDTSVTLETLLKIDSRCLDPDAELRRLLGRTFGAAEQRRAQQRRLPPQLGGGRLTKARADWPPPRQIGFYLAIDDEKKEIAENGEQQIQWFRFCHNEQYQNQQQLFWMCQRQMDHEGILNDILPQNPYHLDSLLTLAEVLNVQEDFQRARDAIERGIFASESVFHSNFQPFSPLHRLDYGCRENRAFFLLLHRHMLNQIQRRCFQTAFQFGKMIFAKDPWGDPLGLLLLIDLLAIKGRSPEFLLNFFDHYKEKRRLDLLPNFLFSLPLAHLALCANESDAKIKLEHEKKAEKCLEEALLRFPFVLAQLLDRLQVQPDSVVDFNAYLSSTAIYREPVGSRLLAHIYVHHSAEELWRANLAWLERATHLALPRLTARRAEMDEWAQKRKRCFVGLPQNVVRHCILHGIRPSDTQLAQLLDDQIGPNMVADPCPPSDTRRQRYDPANLDELLQLHGINMGLEGGSGEDGTQPGILGAFLRTLLPDQEQARLELLLQTVRQRFGTDGGRGGGGTQTEEAAPAAATEEERRRHDDGRNDENEQ</sequence>
<dbReference type="WBParaSite" id="Gr19_v10_g2771.t2">
    <property type="protein sequence ID" value="Gr19_v10_g2771.t2"/>
    <property type="gene ID" value="Gr19_v10_g2771"/>
</dbReference>
<dbReference type="GO" id="GO:1990112">
    <property type="term" value="C:RQC complex"/>
    <property type="evidence" value="ECO:0007669"/>
    <property type="project" value="TreeGrafter"/>
</dbReference>
<dbReference type="InterPro" id="IPR027266">
    <property type="entry name" value="TrmE/GcvT-like"/>
</dbReference>
<reference evidence="4" key="1">
    <citation type="submission" date="2022-11" db="UniProtKB">
        <authorList>
            <consortium name="WormBaseParasite"/>
        </authorList>
    </citation>
    <scope>IDENTIFICATION</scope>
</reference>
<feature type="compositionally biased region" description="Gly residues" evidence="2">
    <location>
        <begin position="939"/>
        <end position="948"/>
    </location>
</feature>
<feature type="region of interest" description="Disordered" evidence="2">
    <location>
        <begin position="937"/>
        <end position="976"/>
    </location>
</feature>
<dbReference type="Pfam" id="PF04910">
    <property type="entry name" value="Tcf25"/>
    <property type="match status" value="1"/>
</dbReference>
<feature type="region of interest" description="Disordered" evidence="2">
    <location>
        <begin position="325"/>
        <end position="349"/>
    </location>
</feature>
<proteinExistence type="predicted"/>
<feature type="compositionally biased region" description="Basic and acidic residues" evidence="2">
    <location>
        <begin position="960"/>
        <end position="976"/>
    </location>
</feature>
<evidence type="ECO:0000256" key="2">
    <source>
        <dbReference type="SAM" id="MobiDB-lite"/>
    </source>
</evidence>
<dbReference type="InterPro" id="IPR017703">
    <property type="entry name" value="YgfZ/GCV_T_CS"/>
</dbReference>
<feature type="compositionally biased region" description="Basic residues" evidence="2">
    <location>
        <begin position="392"/>
        <end position="406"/>
    </location>
</feature>
<organism evidence="3 4">
    <name type="scientific">Globodera rostochiensis</name>
    <name type="common">Golden nematode worm</name>
    <name type="synonym">Heterodera rostochiensis</name>
    <dbReference type="NCBI Taxonomy" id="31243"/>
    <lineage>
        <taxon>Eukaryota</taxon>
        <taxon>Metazoa</taxon>
        <taxon>Ecdysozoa</taxon>
        <taxon>Nematoda</taxon>
        <taxon>Chromadorea</taxon>
        <taxon>Rhabditida</taxon>
        <taxon>Tylenchina</taxon>
        <taxon>Tylenchomorpha</taxon>
        <taxon>Tylenchoidea</taxon>
        <taxon>Heteroderidae</taxon>
        <taxon>Heteroderinae</taxon>
        <taxon>Globodera</taxon>
    </lineage>
</organism>